<dbReference type="CDD" id="cd08884">
    <property type="entry name" value="RHO_alpha_C_GbcA-like"/>
    <property type="match status" value="1"/>
</dbReference>
<dbReference type="GO" id="GO:0051213">
    <property type="term" value="F:dioxygenase activity"/>
    <property type="evidence" value="ECO:0007669"/>
    <property type="project" value="UniProtKB-KW"/>
</dbReference>
<evidence type="ECO:0000256" key="3">
    <source>
        <dbReference type="ARBA" id="ARBA00022723"/>
    </source>
</evidence>
<dbReference type="InterPro" id="IPR015879">
    <property type="entry name" value="Ring_hydroxy_dOase_asu_C_dom"/>
</dbReference>
<keyword evidence="8" id="KW-0223">Dioxygenase</keyword>
<gene>
    <name evidence="8" type="ORF">GCM10022255_095390</name>
</gene>
<dbReference type="SUPFAM" id="SSF50022">
    <property type="entry name" value="ISP domain"/>
    <property type="match status" value="1"/>
</dbReference>
<evidence type="ECO:0000256" key="2">
    <source>
        <dbReference type="ARBA" id="ARBA00022714"/>
    </source>
</evidence>
<dbReference type="Gene3D" id="3.90.380.10">
    <property type="entry name" value="Naphthalene 1,2-dioxygenase Alpha Subunit, Chain A, domain 1"/>
    <property type="match status" value="2"/>
</dbReference>
<keyword evidence="6" id="KW-0411">Iron-sulfur</keyword>
<evidence type="ECO:0000256" key="4">
    <source>
        <dbReference type="ARBA" id="ARBA00023002"/>
    </source>
</evidence>
<dbReference type="Gene3D" id="2.102.10.10">
    <property type="entry name" value="Rieske [2Fe-2S] iron-sulphur domain"/>
    <property type="match status" value="1"/>
</dbReference>
<dbReference type="InterPro" id="IPR036922">
    <property type="entry name" value="Rieske_2Fe-2S_sf"/>
</dbReference>
<comment type="cofactor">
    <cofactor evidence="1">
        <name>Fe cation</name>
        <dbReference type="ChEBI" id="CHEBI:24875"/>
    </cofactor>
</comment>
<protein>
    <submittedName>
        <fullName evidence="8">Aromatic ring-hydroxylating dioxygenase subunit alpha</fullName>
    </submittedName>
</protein>
<evidence type="ECO:0000256" key="1">
    <source>
        <dbReference type="ARBA" id="ARBA00001962"/>
    </source>
</evidence>
<dbReference type="Pfam" id="PF00848">
    <property type="entry name" value="Ring_hydroxyl_A"/>
    <property type="match status" value="1"/>
</dbReference>
<keyword evidence="2" id="KW-0001">2Fe-2S</keyword>
<reference evidence="9" key="1">
    <citation type="journal article" date="2019" name="Int. J. Syst. Evol. Microbiol.">
        <title>The Global Catalogue of Microorganisms (GCM) 10K type strain sequencing project: providing services to taxonomists for standard genome sequencing and annotation.</title>
        <authorList>
            <consortium name="The Broad Institute Genomics Platform"/>
            <consortium name="The Broad Institute Genome Sequencing Center for Infectious Disease"/>
            <person name="Wu L."/>
            <person name="Ma J."/>
        </authorList>
    </citation>
    <scope>NUCLEOTIDE SEQUENCE [LARGE SCALE GENOMIC DNA]</scope>
    <source>
        <strain evidence="9">JCM 17441</strain>
    </source>
</reference>
<dbReference type="PANTHER" id="PTHR43756">
    <property type="entry name" value="CHOLINE MONOOXYGENASE, CHLOROPLASTIC"/>
    <property type="match status" value="1"/>
</dbReference>
<keyword evidence="4" id="KW-0560">Oxidoreductase</keyword>
<dbReference type="PRINTS" id="PR00090">
    <property type="entry name" value="RNGDIOXGNASE"/>
</dbReference>
<dbReference type="InterPro" id="IPR017941">
    <property type="entry name" value="Rieske_2Fe-2S"/>
</dbReference>
<comment type="caution">
    <text evidence="8">The sequence shown here is derived from an EMBL/GenBank/DDBJ whole genome shotgun (WGS) entry which is preliminary data.</text>
</comment>
<keyword evidence="5" id="KW-0408">Iron</keyword>
<name>A0ABP8DQV2_9ACTN</name>
<dbReference type="SUPFAM" id="SSF55961">
    <property type="entry name" value="Bet v1-like"/>
    <property type="match status" value="1"/>
</dbReference>
<evidence type="ECO:0000313" key="8">
    <source>
        <dbReference type="EMBL" id="GAA4261708.1"/>
    </source>
</evidence>
<feature type="domain" description="Rieske" evidence="7">
    <location>
        <begin position="36"/>
        <end position="145"/>
    </location>
</feature>
<dbReference type="PROSITE" id="PS51296">
    <property type="entry name" value="RIESKE"/>
    <property type="match status" value="1"/>
</dbReference>
<dbReference type="Pfam" id="PF00355">
    <property type="entry name" value="Rieske"/>
    <property type="match status" value="1"/>
</dbReference>
<dbReference type="RefSeq" id="WP_345138679.1">
    <property type="nucleotide sequence ID" value="NZ_BAABAT010000047.1"/>
</dbReference>
<organism evidence="8 9">
    <name type="scientific">Dactylosporangium darangshiense</name>
    <dbReference type="NCBI Taxonomy" id="579108"/>
    <lineage>
        <taxon>Bacteria</taxon>
        <taxon>Bacillati</taxon>
        <taxon>Actinomycetota</taxon>
        <taxon>Actinomycetes</taxon>
        <taxon>Micromonosporales</taxon>
        <taxon>Micromonosporaceae</taxon>
        <taxon>Dactylosporangium</taxon>
    </lineage>
</organism>
<evidence type="ECO:0000313" key="9">
    <source>
        <dbReference type="Proteomes" id="UP001500620"/>
    </source>
</evidence>
<dbReference type="InterPro" id="IPR001663">
    <property type="entry name" value="Rng_hydr_dOase-A"/>
</dbReference>
<evidence type="ECO:0000259" key="7">
    <source>
        <dbReference type="PROSITE" id="PS51296"/>
    </source>
</evidence>
<keyword evidence="3" id="KW-0479">Metal-binding</keyword>
<proteinExistence type="predicted"/>
<keyword evidence="9" id="KW-1185">Reference proteome</keyword>
<dbReference type="Proteomes" id="UP001500620">
    <property type="component" value="Unassembled WGS sequence"/>
</dbReference>
<accession>A0ABP8DQV2</accession>
<dbReference type="CDD" id="cd03469">
    <property type="entry name" value="Rieske_RO_Alpha_N"/>
    <property type="match status" value="1"/>
</dbReference>
<dbReference type="EMBL" id="BAABAT010000047">
    <property type="protein sequence ID" value="GAA4261708.1"/>
    <property type="molecule type" value="Genomic_DNA"/>
</dbReference>
<sequence>MTLSLPQSLIATLPGASYTDPGQFALEQQRIFETMWFCAARADDLAAPGAFRTVPVGRESVLLSRARDGSIKAFLNVCRHRGARLCTEESGNTGRAFRCSYHAWTYDLDGRLIAAPNLVKMPDVDRREFGLIAVHTRIWLGYVWVCLADEPPSFEADVVGAATLRLGDAEAIEHYGIDRLQVGHRVVYDVAANWKLIVENFMECYHCATIHPELVEVLPEFAGGYAAQSFVGHGAEFGEQIQGFTVDGSPGVERIPTITEDQDRRYFAITVRPQVFINLVPDHVILHRMYPLAVDRTVVECDWLFIPSVMAGDQDIRRSVELFERVNEQDFAACERCQPAMSSRAYAKGGVLVPSEHHIGEFHRWVETKVSGRNPADG</sequence>
<evidence type="ECO:0000256" key="6">
    <source>
        <dbReference type="ARBA" id="ARBA00023014"/>
    </source>
</evidence>
<dbReference type="PANTHER" id="PTHR43756:SF5">
    <property type="entry name" value="CHOLINE MONOOXYGENASE, CHLOROPLASTIC"/>
    <property type="match status" value="1"/>
</dbReference>
<evidence type="ECO:0000256" key="5">
    <source>
        <dbReference type="ARBA" id="ARBA00023004"/>
    </source>
</evidence>